<keyword evidence="3 5" id="KW-0862">Zinc</keyword>
<comment type="caution">
    <text evidence="7">The sequence shown here is derived from an EMBL/GenBank/DDBJ whole genome shotgun (WGS) entry which is preliminary data.</text>
</comment>
<keyword evidence="4" id="KW-0560">Oxidoreductase</keyword>
<evidence type="ECO:0000313" key="7">
    <source>
        <dbReference type="EMBL" id="KAB1631740.1"/>
    </source>
</evidence>
<keyword evidence="8" id="KW-1185">Reference proteome</keyword>
<dbReference type="RefSeq" id="WP_158036593.1">
    <property type="nucleotide sequence ID" value="NZ_BAAAZV010000011.1"/>
</dbReference>
<dbReference type="Proteomes" id="UP000481339">
    <property type="component" value="Unassembled WGS sequence"/>
</dbReference>
<dbReference type="InterPro" id="IPR020843">
    <property type="entry name" value="ER"/>
</dbReference>
<dbReference type="InterPro" id="IPR002328">
    <property type="entry name" value="ADH_Zn_CS"/>
</dbReference>
<comment type="similarity">
    <text evidence="5">Belongs to the zinc-containing alcohol dehydrogenase family.</text>
</comment>
<reference evidence="7 8" key="1">
    <citation type="submission" date="2019-09" db="EMBL/GenBank/DDBJ databases">
        <title>Phylogeny of genus Pseudoclavibacter and closely related genus.</title>
        <authorList>
            <person name="Li Y."/>
        </authorList>
    </citation>
    <scope>NUCLEOTIDE SEQUENCE [LARGE SCALE GENOMIC DNA]</scope>
    <source>
        <strain evidence="7 8">JCM 16921</strain>
    </source>
</reference>
<dbReference type="AlphaFoldDB" id="A0A7C8FUA6"/>
<dbReference type="GO" id="GO:0008270">
    <property type="term" value="F:zinc ion binding"/>
    <property type="evidence" value="ECO:0007669"/>
    <property type="project" value="InterPro"/>
</dbReference>
<dbReference type="EMBL" id="WBKA01000005">
    <property type="protein sequence ID" value="KAB1631740.1"/>
    <property type="molecule type" value="Genomic_DNA"/>
</dbReference>
<evidence type="ECO:0000256" key="4">
    <source>
        <dbReference type="ARBA" id="ARBA00023002"/>
    </source>
</evidence>
<gene>
    <name evidence="7" type="ORF">F8O02_07310</name>
</gene>
<dbReference type="GO" id="GO:0016491">
    <property type="term" value="F:oxidoreductase activity"/>
    <property type="evidence" value="ECO:0007669"/>
    <property type="project" value="UniProtKB-KW"/>
</dbReference>
<evidence type="ECO:0000313" key="8">
    <source>
        <dbReference type="Proteomes" id="UP000481339"/>
    </source>
</evidence>
<sequence length="350" mass="36954">MKAAVLEEFTKPLNVTDVPDPTLTDDGAIIEVKACGICRSDWHGWKGEWTGFLAPLPMIGGHEMSGIVKEVGKNVKKVKVGDRVIVPFTCGDGTCQACLEGDSNVCEHQTMPGFTYNGGFAEYAHVPTADFNLIPLPDEVDFSQASGMGCRFMTAYHGVLSVGDVRPGDWVSVYGAGGVGLSAIQIATAAGANVIAVDIAQDKLDFAKKMGAVHTVNSMETDPVEAIKDYTHGGADVSVDALGINATLLASLNSTKRKGRAVQIGMTPMGKDGDIPIAVNDIIANEVAYLGSFGMPRAEFPALLNQVATGKLRPGDLVTAETNLSGIVDVYHDMDTFKVNGVTVITDFTK</sequence>
<dbReference type="InterPro" id="IPR013154">
    <property type="entry name" value="ADH-like_N"/>
</dbReference>
<evidence type="ECO:0000256" key="1">
    <source>
        <dbReference type="ARBA" id="ARBA00001947"/>
    </source>
</evidence>
<dbReference type="SUPFAM" id="SSF51735">
    <property type="entry name" value="NAD(P)-binding Rossmann-fold domains"/>
    <property type="match status" value="1"/>
</dbReference>
<dbReference type="Gene3D" id="3.90.180.10">
    <property type="entry name" value="Medium-chain alcohol dehydrogenases, catalytic domain"/>
    <property type="match status" value="1"/>
</dbReference>
<comment type="cofactor">
    <cofactor evidence="1 5">
        <name>Zn(2+)</name>
        <dbReference type="ChEBI" id="CHEBI:29105"/>
    </cofactor>
</comment>
<dbReference type="InterPro" id="IPR036291">
    <property type="entry name" value="NAD(P)-bd_dom_sf"/>
</dbReference>
<dbReference type="PANTHER" id="PTHR43401">
    <property type="entry name" value="L-THREONINE 3-DEHYDROGENASE"/>
    <property type="match status" value="1"/>
</dbReference>
<dbReference type="InterPro" id="IPR013149">
    <property type="entry name" value="ADH-like_C"/>
</dbReference>
<dbReference type="PROSITE" id="PS00059">
    <property type="entry name" value="ADH_ZINC"/>
    <property type="match status" value="1"/>
</dbReference>
<dbReference type="SUPFAM" id="SSF50129">
    <property type="entry name" value="GroES-like"/>
    <property type="match status" value="1"/>
</dbReference>
<feature type="domain" description="Enoyl reductase (ER)" evidence="6">
    <location>
        <begin position="4"/>
        <end position="345"/>
    </location>
</feature>
<dbReference type="PANTHER" id="PTHR43401:SF5">
    <property type="entry name" value="ALCOHOL DEHYDROGENASE-RELATED"/>
    <property type="match status" value="1"/>
</dbReference>
<dbReference type="Pfam" id="PF08240">
    <property type="entry name" value="ADH_N"/>
    <property type="match status" value="1"/>
</dbReference>
<evidence type="ECO:0000256" key="5">
    <source>
        <dbReference type="RuleBase" id="RU361277"/>
    </source>
</evidence>
<keyword evidence="2 5" id="KW-0479">Metal-binding</keyword>
<accession>A0A7C8FUA6</accession>
<dbReference type="InterPro" id="IPR011032">
    <property type="entry name" value="GroES-like_sf"/>
</dbReference>
<protein>
    <submittedName>
        <fullName evidence="7">Zinc-binding dehydrogenase</fullName>
    </submittedName>
</protein>
<dbReference type="Pfam" id="PF00107">
    <property type="entry name" value="ADH_zinc_N"/>
    <property type="match status" value="1"/>
</dbReference>
<evidence type="ECO:0000259" key="6">
    <source>
        <dbReference type="SMART" id="SM00829"/>
    </source>
</evidence>
<evidence type="ECO:0000256" key="3">
    <source>
        <dbReference type="ARBA" id="ARBA00022833"/>
    </source>
</evidence>
<proteinExistence type="inferred from homology"/>
<evidence type="ECO:0000256" key="2">
    <source>
        <dbReference type="ARBA" id="ARBA00022723"/>
    </source>
</evidence>
<name>A0A7C8FUA6_9MICO</name>
<dbReference type="InterPro" id="IPR050129">
    <property type="entry name" value="Zn_alcohol_dh"/>
</dbReference>
<organism evidence="7 8">
    <name type="scientific">Pseudoclavibacter caeni</name>
    <dbReference type="NCBI Taxonomy" id="908846"/>
    <lineage>
        <taxon>Bacteria</taxon>
        <taxon>Bacillati</taxon>
        <taxon>Actinomycetota</taxon>
        <taxon>Actinomycetes</taxon>
        <taxon>Micrococcales</taxon>
        <taxon>Microbacteriaceae</taxon>
        <taxon>Pseudoclavibacter</taxon>
    </lineage>
</organism>
<dbReference type="OrthoDB" id="5295340at2"/>
<dbReference type="SMART" id="SM00829">
    <property type="entry name" value="PKS_ER"/>
    <property type="match status" value="1"/>
</dbReference>